<dbReference type="InterPro" id="IPR008257">
    <property type="entry name" value="Pept_M19"/>
</dbReference>
<dbReference type="CDD" id="cd01301">
    <property type="entry name" value="rDP_like"/>
    <property type="match status" value="1"/>
</dbReference>
<sequence>MDYFDLHCDTIYELSEYGLYRRSRGTLRENGGQLDLARTARYAHYAQVFALFCGSTPIQTEEEAHVRFTHLLQTAQNAFASCSDVLVHCKTADDFAAAERQGKVAAFLSIEGAELLQSEADIQAAIDAGVRIVTLTWNHRSCYGCGAAADNDAGLTEAGIWLVQKLSVHGIVPDVSHLSERGFWDLMQNTSAPVLATHSNSREVCPHLRNLTDAQFTAIVQRGGLVGINLYVPFLTRNAHAEPSDILRHIEHFCALGGADSLCIGADWDGCDRLPDGISDVTGIERLAEALARHGYTDIQIRNLMYDNAKRFVTANF</sequence>
<dbReference type="GO" id="GO:0006508">
    <property type="term" value="P:proteolysis"/>
    <property type="evidence" value="ECO:0007669"/>
    <property type="project" value="InterPro"/>
</dbReference>
<dbReference type="EMBL" id="NHOC01000002">
    <property type="protein sequence ID" value="OUM21606.1"/>
    <property type="molecule type" value="Genomic_DNA"/>
</dbReference>
<dbReference type="OrthoDB" id="9804920at2"/>
<dbReference type="AlphaFoldDB" id="A0A252F778"/>
<dbReference type="Gene3D" id="3.20.20.140">
    <property type="entry name" value="Metal-dependent hydrolases"/>
    <property type="match status" value="1"/>
</dbReference>
<dbReference type="PANTHER" id="PTHR10443:SF12">
    <property type="entry name" value="DIPEPTIDASE"/>
    <property type="match status" value="1"/>
</dbReference>
<organism evidence="1 2">
    <name type="scientific">Butyricicoccus porcorum</name>
    <dbReference type="NCBI Taxonomy" id="1945634"/>
    <lineage>
        <taxon>Bacteria</taxon>
        <taxon>Bacillati</taxon>
        <taxon>Bacillota</taxon>
        <taxon>Clostridia</taxon>
        <taxon>Eubacteriales</taxon>
        <taxon>Butyricicoccaceae</taxon>
        <taxon>Butyricicoccus</taxon>
    </lineage>
</organism>
<dbReference type="RefSeq" id="WP_087017717.1">
    <property type="nucleotide sequence ID" value="NZ_NHOC01000002.1"/>
</dbReference>
<dbReference type="PANTHER" id="PTHR10443">
    <property type="entry name" value="MICROSOMAL DIPEPTIDASE"/>
    <property type="match status" value="1"/>
</dbReference>
<evidence type="ECO:0000313" key="2">
    <source>
        <dbReference type="Proteomes" id="UP000194903"/>
    </source>
</evidence>
<protein>
    <recommendedName>
        <fullName evidence="3">Peptidase</fullName>
    </recommendedName>
</protein>
<evidence type="ECO:0008006" key="3">
    <source>
        <dbReference type="Google" id="ProtNLM"/>
    </source>
</evidence>
<accession>A0A252F778</accession>
<dbReference type="Pfam" id="PF01244">
    <property type="entry name" value="Peptidase_M19"/>
    <property type="match status" value="1"/>
</dbReference>
<dbReference type="Proteomes" id="UP000194903">
    <property type="component" value="Unassembled WGS sequence"/>
</dbReference>
<dbReference type="GO" id="GO:0070573">
    <property type="term" value="F:metallodipeptidase activity"/>
    <property type="evidence" value="ECO:0007669"/>
    <property type="project" value="InterPro"/>
</dbReference>
<comment type="caution">
    <text evidence="1">The sequence shown here is derived from an EMBL/GenBank/DDBJ whole genome shotgun (WGS) entry which is preliminary data.</text>
</comment>
<reference evidence="1 2" key="1">
    <citation type="submission" date="2017-05" db="EMBL/GenBank/DDBJ databases">
        <title>Butyricicoccus porcorum sp. nov. a butyrate-producing bacterium from the swine intestinal tract.</title>
        <authorList>
            <person name="Trachsel J."/>
            <person name="Humphrey S."/>
            <person name="Allen H.K."/>
        </authorList>
    </citation>
    <scope>NUCLEOTIDE SEQUENCE [LARGE SCALE GENOMIC DNA]</scope>
    <source>
        <strain evidence="1">BB10</strain>
    </source>
</reference>
<keyword evidence="2" id="KW-1185">Reference proteome</keyword>
<name>A0A252F778_9FIRM</name>
<dbReference type="InterPro" id="IPR032466">
    <property type="entry name" value="Metal_Hydrolase"/>
</dbReference>
<dbReference type="PROSITE" id="PS51365">
    <property type="entry name" value="RENAL_DIPEPTIDASE_2"/>
    <property type="match status" value="1"/>
</dbReference>
<evidence type="ECO:0000313" key="1">
    <source>
        <dbReference type="EMBL" id="OUM21606.1"/>
    </source>
</evidence>
<gene>
    <name evidence="1" type="ORF">CBW42_03320</name>
</gene>
<dbReference type="SUPFAM" id="SSF51556">
    <property type="entry name" value="Metallo-dependent hydrolases"/>
    <property type="match status" value="1"/>
</dbReference>
<proteinExistence type="predicted"/>